<evidence type="ECO:0000256" key="2">
    <source>
        <dbReference type="ARBA" id="ARBA00023239"/>
    </source>
</evidence>
<evidence type="ECO:0000259" key="3">
    <source>
        <dbReference type="SMART" id="SM01007"/>
    </source>
</evidence>
<dbReference type="InterPro" id="IPR050197">
    <property type="entry name" value="Aldolase_class_II_sugar_metab"/>
</dbReference>
<comment type="caution">
    <text evidence="4">The sequence shown here is derived from an EMBL/GenBank/DDBJ whole genome shotgun (WGS) entry which is preliminary data.</text>
</comment>
<proteinExistence type="predicted"/>
<dbReference type="GO" id="GO:0005829">
    <property type="term" value="C:cytosol"/>
    <property type="evidence" value="ECO:0007669"/>
    <property type="project" value="TreeGrafter"/>
</dbReference>
<sequence length="336" mass="36221">MVVDTANPSNPTIPPQLQAEFDALVRLSAKVGQDPLLVQGAGGNTSLKIGDVMWIKASGTNLGDALERNIFVPTAWKDIARSLKEGSPEADQPAAFLLGDGSLRPSIETCLHAIFDAAVVVHVHCVSTIALAVLRDGEQRIKQRLPDIEWAWVPYRRPGAELGRMLLERRRTENVAILGNHGLLVAANSVAEAEILLEEVCYKLRLVAASGAGKTPDHAPDGYKPLTTDHALAKAMTVQRLREIALGGNMYPDHVIFCGPKIGSAEKPSGEILIVDPEGRVFIKADANTGAEALAGCLGNVLLRLPDHIEVNYLTIEDAASLLNWDAEKYRQSLNV</sequence>
<dbReference type="InterPro" id="IPR036409">
    <property type="entry name" value="Aldolase_II/adducin_N_sf"/>
</dbReference>
<dbReference type="InterPro" id="IPR001303">
    <property type="entry name" value="Aldolase_II/adducin_N"/>
</dbReference>
<dbReference type="PANTHER" id="PTHR22789">
    <property type="entry name" value="FUCULOSE PHOSPHATE ALDOLASE"/>
    <property type="match status" value="1"/>
</dbReference>
<evidence type="ECO:0000313" key="5">
    <source>
        <dbReference type="Proteomes" id="UP000526233"/>
    </source>
</evidence>
<feature type="domain" description="Class II aldolase/adducin N-terminal" evidence="3">
    <location>
        <begin position="23"/>
        <end position="208"/>
    </location>
</feature>
<dbReference type="GO" id="GO:0019323">
    <property type="term" value="P:pentose catabolic process"/>
    <property type="evidence" value="ECO:0007669"/>
    <property type="project" value="TreeGrafter"/>
</dbReference>
<gene>
    <name evidence="4" type="ORF">EHE22_24705</name>
</gene>
<keyword evidence="1" id="KW-0479">Metal-binding</keyword>
<dbReference type="SUPFAM" id="SSF53639">
    <property type="entry name" value="AraD/HMP-PK domain-like"/>
    <property type="match status" value="1"/>
</dbReference>
<dbReference type="GO" id="GO:0046872">
    <property type="term" value="F:metal ion binding"/>
    <property type="evidence" value="ECO:0007669"/>
    <property type="project" value="UniProtKB-KW"/>
</dbReference>
<dbReference type="SMART" id="SM01007">
    <property type="entry name" value="Aldolase_II"/>
    <property type="match status" value="1"/>
</dbReference>
<keyword evidence="2" id="KW-0456">Lyase</keyword>
<dbReference type="EMBL" id="PKQI01000004">
    <property type="protein sequence ID" value="NNV23586.1"/>
    <property type="molecule type" value="Genomic_DNA"/>
</dbReference>
<accession>A0A7Y3T9J7</accession>
<dbReference type="GO" id="GO:0016832">
    <property type="term" value="F:aldehyde-lyase activity"/>
    <property type="evidence" value="ECO:0007669"/>
    <property type="project" value="TreeGrafter"/>
</dbReference>
<organism evidence="4 5">
    <name type="scientific">Brucella pseudogrignonensis</name>
    <dbReference type="NCBI Taxonomy" id="419475"/>
    <lineage>
        <taxon>Bacteria</taxon>
        <taxon>Pseudomonadati</taxon>
        <taxon>Pseudomonadota</taxon>
        <taxon>Alphaproteobacteria</taxon>
        <taxon>Hyphomicrobiales</taxon>
        <taxon>Brucellaceae</taxon>
        <taxon>Brucella/Ochrobactrum group</taxon>
        <taxon>Brucella</taxon>
    </lineage>
</organism>
<dbReference type="PANTHER" id="PTHR22789:SF0">
    <property type="entry name" value="3-OXO-TETRONATE 4-PHOSPHATE DECARBOXYLASE-RELATED"/>
    <property type="match status" value="1"/>
</dbReference>
<dbReference type="Pfam" id="PF00596">
    <property type="entry name" value="Aldolase_II"/>
    <property type="match status" value="1"/>
</dbReference>
<dbReference type="Proteomes" id="UP000526233">
    <property type="component" value="Unassembled WGS sequence"/>
</dbReference>
<evidence type="ECO:0000313" key="4">
    <source>
        <dbReference type="EMBL" id="NNV23586.1"/>
    </source>
</evidence>
<reference evidence="4 5" key="1">
    <citation type="submission" date="2018-11" db="EMBL/GenBank/DDBJ databases">
        <title>Genome sequencing and analysis.</title>
        <authorList>
            <person name="Huang Y.-T."/>
        </authorList>
    </citation>
    <scope>NUCLEOTIDE SEQUENCE [LARGE SCALE GENOMIC DNA]</scope>
    <source>
        <strain evidence="4 5">SHIN</strain>
    </source>
</reference>
<dbReference type="Gene3D" id="3.40.225.10">
    <property type="entry name" value="Class II aldolase/adducin N-terminal domain"/>
    <property type="match status" value="1"/>
</dbReference>
<dbReference type="AlphaFoldDB" id="A0A7Y3T9J7"/>
<protein>
    <submittedName>
        <fullName evidence="4">Class II aldolase</fullName>
    </submittedName>
</protein>
<name>A0A7Y3T9J7_9HYPH</name>
<evidence type="ECO:0000256" key="1">
    <source>
        <dbReference type="ARBA" id="ARBA00022723"/>
    </source>
</evidence>